<accession>A0ABU3SFC0</accession>
<sequence length="346" mass="36614">MTTEPILIWGAGAIGGTLGAYWARAGVPVLLVDIVPEHVEACRTSGLAITGPVEEFRQVVPAVTPQELTGSYSRIVLAVKAGATEAALAALTPHLAEDGFVLSAQNGLNEITIAKAVGEARTMGCFVNFGADWHGPGEILYGNRGAVVVGELDGAMTERAREMHRLLSLFDADSILTDNIYGYLWGKLAYGAMLFGTALTNDSMSANFADPERLPVWLALGREVGAVAVARGVTSLGFGAFDPKVFAPGAPEGPQVKTIAWLADYTSKTAKTHSGIWRDLAVRKRKTEARPQIGIISALGREVGVATPALETLVALIEDIEGGRRPMAFETLKVLIEQCRSASTTV</sequence>
<dbReference type="InterPro" id="IPR013328">
    <property type="entry name" value="6PGD_dom2"/>
</dbReference>
<comment type="catalytic activity">
    <reaction evidence="9">
        <text>(R)-pantoate + NADP(+) = 2-dehydropantoate + NADPH + H(+)</text>
        <dbReference type="Rhea" id="RHEA:16233"/>
        <dbReference type="ChEBI" id="CHEBI:11561"/>
        <dbReference type="ChEBI" id="CHEBI:15378"/>
        <dbReference type="ChEBI" id="CHEBI:15980"/>
        <dbReference type="ChEBI" id="CHEBI:57783"/>
        <dbReference type="ChEBI" id="CHEBI:58349"/>
        <dbReference type="EC" id="1.1.1.169"/>
    </reaction>
</comment>
<dbReference type="Gene3D" id="3.40.50.720">
    <property type="entry name" value="NAD(P)-binding Rossmann-like Domain"/>
    <property type="match status" value="1"/>
</dbReference>
<comment type="similarity">
    <text evidence="2">Belongs to the ketopantoate reductase family.</text>
</comment>
<evidence type="ECO:0000256" key="9">
    <source>
        <dbReference type="ARBA" id="ARBA00048793"/>
    </source>
</evidence>
<dbReference type="InterPro" id="IPR050838">
    <property type="entry name" value="Ketopantoate_reductase"/>
</dbReference>
<evidence type="ECO:0000256" key="5">
    <source>
        <dbReference type="ARBA" id="ARBA00022655"/>
    </source>
</evidence>
<dbReference type="PANTHER" id="PTHR43765">
    <property type="entry name" value="2-DEHYDROPANTOATE 2-REDUCTASE-RELATED"/>
    <property type="match status" value="1"/>
</dbReference>
<keyword evidence="7" id="KW-0560">Oxidoreductase</keyword>
<dbReference type="Pfam" id="PF02558">
    <property type="entry name" value="ApbA"/>
    <property type="match status" value="1"/>
</dbReference>
<dbReference type="InterPro" id="IPR013752">
    <property type="entry name" value="KPA_reductase"/>
</dbReference>
<evidence type="ECO:0000259" key="11">
    <source>
        <dbReference type="Pfam" id="PF08546"/>
    </source>
</evidence>
<dbReference type="SUPFAM" id="SSF48179">
    <property type="entry name" value="6-phosphogluconate dehydrogenase C-terminal domain-like"/>
    <property type="match status" value="1"/>
</dbReference>
<dbReference type="EMBL" id="JAWDID010000070">
    <property type="protein sequence ID" value="MDU0343472.1"/>
    <property type="molecule type" value="Genomic_DNA"/>
</dbReference>
<evidence type="ECO:0000256" key="3">
    <source>
        <dbReference type="ARBA" id="ARBA00013014"/>
    </source>
</evidence>
<dbReference type="InterPro" id="IPR008927">
    <property type="entry name" value="6-PGluconate_DH-like_C_sf"/>
</dbReference>
<protein>
    <recommendedName>
        <fullName evidence="4">2-dehydropantoate 2-reductase</fullName>
        <ecNumber evidence="3">1.1.1.169</ecNumber>
    </recommendedName>
    <alternativeName>
        <fullName evidence="8">Ketopantoate reductase</fullName>
    </alternativeName>
</protein>
<evidence type="ECO:0000313" key="12">
    <source>
        <dbReference type="EMBL" id="MDU0343472.1"/>
    </source>
</evidence>
<organism evidence="12 13">
    <name type="scientific">Bosea rubneri</name>
    <dbReference type="NCBI Taxonomy" id="3075434"/>
    <lineage>
        <taxon>Bacteria</taxon>
        <taxon>Pseudomonadati</taxon>
        <taxon>Pseudomonadota</taxon>
        <taxon>Alphaproteobacteria</taxon>
        <taxon>Hyphomicrobiales</taxon>
        <taxon>Boseaceae</taxon>
        <taxon>Bosea</taxon>
    </lineage>
</organism>
<dbReference type="InterPro" id="IPR013332">
    <property type="entry name" value="KPR_N"/>
</dbReference>
<feature type="domain" description="Ketopantoate reductase C-terminal" evidence="11">
    <location>
        <begin position="179"/>
        <end position="320"/>
    </location>
</feature>
<name>A0ABU3SFC0_9HYPH</name>
<evidence type="ECO:0000256" key="4">
    <source>
        <dbReference type="ARBA" id="ARBA00019465"/>
    </source>
</evidence>
<evidence type="ECO:0000313" key="13">
    <source>
        <dbReference type="Proteomes" id="UP001254257"/>
    </source>
</evidence>
<proteinExistence type="inferred from homology"/>
<dbReference type="InterPro" id="IPR036291">
    <property type="entry name" value="NAD(P)-bd_dom_sf"/>
</dbReference>
<evidence type="ECO:0000256" key="6">
    <source>
        <dbReference type="ARBA" id="ARBA00022857"/>
    </source>
</evidence>
<keyword evidence="5" id="KW-0566">Pantothenate biosynthesis</keyword>
<reference evidence="12 13" key="1">
    <citation type="submission" date="2023-09" db="EMBL/GenBank/DDBJ databases">
        <title>Whole genome shotgun sequencing (WGS) of Bosea sp. ZW T0_25, isolated from stored onions (Allium cepa).</title>
        <authorList>
            <person name="Stoll D.A."/>
            <person name="Huch M."/>
        </authorList>
    </citation>
    <scope>NUCLEOTIDE SEQUENCE [LARGE SCALE GENOMIC DNA]</scope>
    <source>
        <strain evidence="12 13">ZW T0_25</strain>
    </source>
</reference>
<dbReference type="RefSeq" id="WP_316021183.1">
    <property type="nucleotide sequence ID" value="NZ_JAWDID010000070.1"/>
</dbReference>
<keyword evidence="6" id="KW-0521">NADP</keyword>
<dbReference type="EC" id="1.1.1.169" evidence="3"/>
<dbReference type="Pfam" id="PF08546">
    <property type="entry name" value="ApbA_C"/>
    <property type="match status" value="1"/>
</dbReference>
<keyword evidence="13" id="KW-1185">Reference proteome</keyword>
<evidence type="ECO:0000256" key="8">
    <source>
        <dbReference type="ARBA" id="ARBA00032024"/>
    </source>
</evidence>
<dbReference type="Proteomes" id="UP001254257">
    <property type="component" value="Unassembled WGS sequence"/>
</dbReference>
<feature type="domain" description="Ketopantoate reductase N-terminal" evidence="10">
    <location>
        <begin position="6"/>
        <end position="153"/>
    </location>
</feature>
<comment type="pathway">
    <text evidence="1">Cofactor biosynthesis; (R)-pantothenate biosynthesis; (R)-pantoate from 3-methyl-2-oxobutanoate: step 2/2.</text>
</comment>
<comment type="caution">
    <text evidence="12">The sequence shown here is derived from an EMBL/GenBank/DDBJ whole genome shotgun (WGS) entry which is preliminary data.</text>
</comment>
<gene>
    <name evidence="12" type="ORF">RKE40_26595</name>
</gene>
<evidence type="ECO:0000256" key="1">
    <source>
        <dbReference type="ARBA" id="ARBA00004994"/>
    </source>
</evidence>
<evidence type="ECO:0000259" key="10">
    <source>
        <dbReference type="Pfam" id="PF02558"/>
    </source>
</evidence>
<dbReference type="PANTHER" id="PTHR43765:SF2">
    <property type="entry name" value="2-DEHYDROPANTOATE 2-REDUCTASE"/>
    <property type="match status" value="1"/>
</dbReference>
<dbReference type="Gene3D" id="1.10.1040.10">
    <property type="entry name" value="N-(1-d-carboxylethyl)-l-norvaline Dehydrogenase, domain 2"/>
    <property type="match status" value="1"/>
</dbReference>
<evidence type="ECO:0000256" key="2">
    <source>
        <dbReference type="ARBA" id="ARBA00007870"/>
    </source>
</evidence>
<evidence type="ECO:0000256" key="7">
    <source>
        <dbReference type="ARBA" id="ARBA00023002"/>
    </source>
</evidence>
<dbReference type="SUPFAM" id="SSF51735">
    <property type="entry name" value="NAD(P)-binding Rossmann-fold domains"/>
    <property type="match status" value="1"/>
</dbReference>